<dbReference type="PANTHER" id="PTHR43304:SF1">
    <property type="entry name" value="PAC DOMAIN-CONTAINING PROTEIN"/>
    <property type="match status" value="1"/>
</dbReference>
<dbReference type="SMART" id="SM00091">
    <property type="entry name" value="PAS"/>
    <property type="match status" value="1"/>
</dbReference>
<dbReference type="Proteomes" id="UP000434052">
    <property type="component" value="Unassembled WGS sequence"/>
</dbReference>
<dbReference type="NCBIfam" id="TIGR00229">
    <property type="entry name" value="sensory_box"/>
    <property type="match status" value="1"/>
</dbReference>
<dbReference type="Gene3D" id="3.30.450.20">
    <property type="entry name" value="PAS domain"/>
    <property type="match status" value="2"/>
</dbReference>
<gene>
    <name evidence="7" type="ORF">DQK91_22970</name>
</gene>
<dbReference type="AlphaFoldDB" id="A0A6P1Z9U1"/>
<dbReference type="PANTHER" id="PTHR43304">
    <property type="entry name" value="PHYTOCHROME-LIKE PROTEIN CPH1"/>
    <property type="match status" value="1"/>
</dbReference>
<organism evidence="7 8">
    <name type="scientific">Oceanidesulfovibrio marinus</name>
    <dbReference type="NCBI Taxonomy" id="370038"/>
    <lineage>
        <taxon>Bacteria</taxon>
        <taxon>Pseudomonadati</taxon>
        <taxon>Thermodesulfobacteriota</taxon>
        <taxon>Desulfovibrionia</taxon>
        <taxon>Desulfovibrionales</taxon>
        <taxon>Desulfovibrionaceae</taxon>
        <taxon>Oceanidesulfovibrio</taxon>
    </lineage>
</organism>
<dbReference type="OrthoDB" id="5419039at2"/>
<protein>
    <recommendedName>
        <fullName evidence="2">histidine kinase</fullName>
        <ecNumber evidence="2">2.7.13.3</ecNumber>
    </recommendedName>
</protein>
<dbReference type="RefSeq" id="WP_144307611.1">
    <property type="nucleotide sequence ID" value="NZ_QMIF01000247.1"/>
</dbReference>
<feature type="non-terminal residue" evidence="7">
    <location>
        <position position="1"/>
    </location>
</feature>
<dbReference type="SUPFAM" id="SSF55785">
    <property type="entry name" value="PYP-like sensor domain (PAS domain)"/>
    <property type="match status" value="2"/>
</dbReference>
<evidence type="ECO:0000256" key="3">
    <source>
        <dbReference type="ARBA" id="ARBA00022553"/>
    </source>
</evidence>
<keyword evidence="5" id="KW-0418">Kinase</keyword>
<comment type="catalytic activity">
    <reaction evidence="1">
        <text>ATP + protein L-histidine = ADP + protein N-phospho-L-histidine.</text>
        <dbReference type="EC" id="2.7.13.3"/>
    </reaction>
</comment>
<evidence type="ECO:0000256" key="1">
    <source>
        <dbReference type="ARBA" id="ARBA00000085"/>
    </source>
</evidence>
<evidence type="ECO:0000256" key="5">
    <source>
        <dbReference type="ARBA" id="ARBA00022777"/>
    </source>
</evidence>
<dbReference type="InterPro" id="IPR000014">
    <property type="entry name" value="PAS"/>
</dbReference>
<dbReference type="EMBL" id="QMIF01000247">
    <property type="protein sequence ID" value="TVM26093.1"/>
    <property type="molecule type" value="Genomic_DNA"/>
</dbReference>
<sequence length="180" mass="20509">LHTEDRPKIEAKMREQVRAGGRLEFDSTLLLTNGSYRWVLVAGAMFSSARTQGMPQLMGVVMYITGRKKAETDLVREEKKYRQRVNNANEWLLVSQIGMIRFSNPMPRQILGYMREEIVGAPFGKYIHPDDLQLVTKNHLTLPAGNFVPRDMFRVIDQNGVMHWLETSGVPCEWEGSAAA</sequence>
<evidence type="ECO:0000259" key="6">
    <source>
        <dbReference type="PROSITE" id="PS50112"/>
    </source>
</evidence>
<keyword evidence="4" id="KW-0808">Transferase</keyword>
<feature type="non-terminal residue" evidence="7">
    <location>
        <position position="180"/>
    </location>
</feature>
<evidence type="ECO:0000256" key="2">
    <source>
        <dbReference type="ARBA" id="ARBA00012438"/>
    </source>
</evidence>
<accession>A0A6P1Z9U1</accession>
<dbReference type="PROSITE" id="PS50112">
    <property type="entry name" value="PAS"/>
    <property type="match status" value="1"/>
</dbReference>
<dbReference type="InterPro" id="IPR013655">
    <property type="entry name" value="PAS_fold_3"/>
</dbReference>
<dbReference type="InterPro" id="IPR052162">
    <property type="entry name" value="Sensor_kinase/Photoreceptor"/>
</dbReference>
<comment type="caution">
    <text evidence="7">The sequence shown here is derived from an EMBL/GenBank/DDBJ whole genome shotgun (WGS) entry which is preliminary data.</text>
</comment>
<keyword evidence="3" id="KW-0597">Phosphoprotein</keyword>
<evidence type="ECO:0000256" key="4">
    <source>
        <dbReference type="ARBA" id="ARBA00022679"/>
    </source>
</evidence>
<dbReference type="GO" id="GO:0004673">
    <property type="term" value="F:protein histidine kinase activity"/>
    <property type="evidence" value="ECO:0007669"/>
    <property type="project" value="UniProtKB-EC"/>
</dbReference>
<dbReference type="CDD" id="cd00130">
    <property type="entry name" value="PAS"/>
    <property type="match status" value="1"/>
</dbReference>
<reference evidence="7 8" key="1">
    <citation type="submission" date="2018-06" db="EMBL/GenBank/DDBJ databases">
        <title>Complete genome of Desulfovibrio marinus P48SEP.</title>
        <authorList>
            <person name="Crispim J.S."/>
            <person name="Vidigal P.M.P."/>
            <person name="Silva L.C.F."/>
            <person name="Araujo L.C."/>
            <person name="Laguardia C.N."/>
            <person name="Dias R.S."/>
            <person name="Sousa M.P."/>
            <person name="Paula S.O."/>
            <person name="Silva C."/>
        </authorList>
    </citation>
    <scope>NUCLEOTIDE SEQUENCE [LARGE SCALE GENOMIC DNA]</scope>
    <source>
        <strain evidence="7 8">P48SEP</strain>
    </source>
</reference>
<name>A0A6P1Z9U1_9BACT</name>
<feature type="domain" description="PAS" evidence="6">
    <location>
        <begin position="77"/>
        <end position="137"/>
    </location>
</feature>
<dbReference type="EC" id="2.7.13.3" evidence="2"/>
<proteinExistence type="predicted"/>
<evidence type="ECO:0000313" key="7">
    <source>
        <dbReference type="EMBL" id="TVM26093.1"/>
    </source>
</evidence>
<evidence type="ECO:0000313" key="8">
    <source>
        <dbReference type="Proteomes" id="UP000434052"/>
    </source>
</evidence>
<dbReference type="InterPro" id="IPR035965">
    <property type="entry name" value="PAS-like_dom_sf"/>
</dbReference>
<dbReference type="Pfam" id="PF08447">
    <property type="entry name" value="PAS_3"/>
    <property type="match status" value="1"/>
</dbReference>